<dbReference type="UniPathway" id="UPA00077">
    <property type="reaction ID" value="UER00154"/>
</dbReference>
<keyword evidence="5 6" id="KW-0456">Lyase</keyword>
<dbReference type="Proteomes" id="UP000245765">
    <property type="component" value="Unassembled WGS sequence"/>
</dbReference>
<reference evidence="9" key="1">
    <citation type="submission" date="2018-05" db="EMBL/GenBank/DDBJ databases">
        <authorList>
            <person name="Du Z."/>
            <person name="Wang X."/>
        </authorList>
    </citation>
    <scope>NUCLEOTIDE SEQUENCE [LARGE SCALE GENOMIC DNA]</scope>
    <source>
        <strain evidence="9">CQN31</strain>
    </source>
</reference>
<proteinExistence type="inferred from homology"/>
<dbReference type="InterPro" id="IPR006157">
    <property type="entry name" value="FolB_dom"/>
</dbReference>
<evidence type="ECO:0000313" key="9">
    <source>
        <dbReference type="Proteomes" id="UP000245765"/>
    </source>
</evidence>
<evidence type="ECO:0000256" key="4">
    <source>
        <dbReference type="ARBA" id="ARBA00022909"/>
    </source>
</evidence>
<protein>
    <recommendedName>
        <fullName evidence="6">7,8-dihydroneopterin aldolase</fullName>
        <ecNumber evidence="6">4.1.2.25</ecNumber>
    </recommendedName>
</protein>
<gene>
    <name evidence="8" type="primary">folB</name>
    <name evidence="8" type="ORF">DFH01_08590</name>
</gene>
<dbReference type="GO" id="GO:0005737">
    <property type="term" value="C:cytoplasm"/>
    <property type="evidence" value="ECO:0007669"/>
    <property type="project" value="TreeGrafter"/>
</dbReference>
<evidence type="ECO:0000256" key="5">
    <source>
        <dbReference type="ARBA" id="ARBA00023239"/>
    </source>
</evidence>
<comment type="caution">
    <text evidence="8">The sequence shown here is derived from an EMBL/GenBank/DDBJ whole genome shotgun (WGS) entry which is preliminary data.</text>
</comment>
<evidence type="ECO:0000256" key="6">
    <source>
        <dbReference type="RuleBase" id="RU362079"/>
    </source>
</evidence>
<organism evidence="8 9">
    <name type="scientific">Falsiroseomonas bella</name>
    <dbReference type="NCBI Taxonomy" id="2184016"/>
    <lineage>
        <taxon>Bacteria</taxon>
        <taxon>Pseudomonadati</taxon>
        <taxon>Pseudomonadota</taxon>
        <taxon>Alphaproteobacteria</taxon>
        <taxon>Acetobacterales</taxon>
        <taxon>Roseomonadaceae</taxon>
        <taxon>Falsiroseomonas</taxon>
    </lineage>
</organism>
<comment type="catalytic activity">
    <reaction evidence="1 6">
        <text>7,8-dihydroneopterin = 6-hydroxymethyl-7,8-dihydropterin + glycolaldehyde</text>
        <dbReference type="Rhea" id="RHEA:10540"/>
        <dbReference type="ChEBI" id="CHEBI:17001"/>
        <dbReference type="ChEBI" id="CHEBI:17071"/>
        <dbReference type="ChEBI" id="CHEBI:44841"/>
        <dbReference type="EC" id="4.1.2.25"/>
    </reaction>
</comment>
<comment type="pathway">
    <text evidence="2 6">Cofactor biosynthesis; tetrahydrofolate biosynthesis; 2-amino-4-hydroxy-6-hydroxymethyl-7,8-dihydropteridine diphosphate from 7,8-dihydroneopterin triphosphate: step 3/4.</text>
</comment>
<dbReference type="NCBIfam" id="TIGR00526">
    <property type="entry name" value="folB_dom"/>
    <property type="match status" value="1"/>
</dbReference>
<evidence type="ECO:0000256" key="1">
    <source>
        <dbReference type="ARBA" id="ARBA00001353"/>
    </source>
</evidence>
<dbReference type="OrthoDB" id="5297888at2"/>
<evidence type="ECO:0000256" key="3">
    <source>
        <dbReference type="ARBA" id="ARBA00005708"/>
    </source>
</evidence>
<dbReference type="GO" id="GO:0004150">
    <property type="term" value="F:dihydroneopterin aldolase activity"/>
    <property type="evidence" value="ECO:0007669"/>
    <property type="project" value="UniProtKB-UniRule"/>
</dbReference>
<dbReference type="GO" id="GO:0046656">
    <property type="term" value="P:folic acid biosynthetic process"/>
    <property type="evidence" value="ECO:0007669"/>
    <property type="project" value="UniProtKB-UniRule"/>
</dbReference>
<dbReference type="Gene3D" id="3.30.1130.10">
    <property type="match status" value="1"/>
</dbReference>
<accession>A0A317FFW4</accession>
<evidence type="ECO:0000259" key="7">
    <source>
        <dbReference type="SMART" id="SM00905"/>
    </source>
</evidence>
<sequence length="155" mass="16905">MGAGARPDGHGRMMYAPDAERGRRVVFLRGLELMARLGIHPHEKAAPQRIRLDVELLVRDEAAPAGVGPDDFRRVVDYQRLVELARAVVATGHVLLVETLAERIAAAALQDARVERARVTVEKPEAFSDVSAVGVVVERRRQENDLAGGSANFPP</sequence>
<dbReference type="GO" id="GO:0046654">
    <property type="term" value="P:tetrahydrofolate biosynthetic process"/>
    <property type="evidence" value="ECO:0007669"/>
    <property type="project" value="UniProtKB-UniRule"/>
</dbReference>
<evidence type="ECO:0000256" key="2">
    <source>
        <dbReference type="ARBA" id="ARBA00005013"/>
    </source>
</evidence>
<keyword evidence="4 6" id="KW-0289">Folate biosynthesis</keyword>
<dbReference type="NCBIfam" id="TIGR00525">
    <property type="entry name" value="folB"/>
    <property type="match status" value="1"/>
</dbReference>
<name>A0A317FFW4_9PROT</name>
<comment type="function">
    <text evidence="6">Catalyzes the conversion of 7,8-dihydroneopterin to 6-hydroxymethyl-7,8-dihydropterin.</text>
</comment>
<dbReference type="EC" id="4.1.2.25" evidence="6"/>
<evidence type="ECO:0000313" key="8">
    <source>
        <dbReference type="EMBL" id="PWS36937.1"/>
    </source>
</evidence>
<keyword evidence="9" id="KW-1185">Reference proteome</keyword>
<dbReference type="SUPFAM" id="SSF55620">
    <property type="entry name" value="Tetrahydrobiopterin biosynthesis enzymes-like"/>
    <property type="match status" value="1"/>
</dbReference>
<dbReference type="InterPro" id="IPR006156">
    <property type="entry name" value="Dihydroneopterin_aldolase"/>
</dbReference>
<dbReference type="SMART" id="SM00905">
    <property type="entry name" value="FolB"/>
    <property type="match status" value="1"/>
</dbReference>
<dbReference type="EMBL" id="QGNA01000002">
    <property type="protein sequence ID" value="PWS36937.1"/>
    <property type="molecule type" value="Genomic_DNA"/>
</dbReference>
<dbReference type="PANTHER" id="PTHR42844">
    <property type="entry name" value="DIHYDRONEOPTERIN ALDOLASE 1-RELATED"/>
    <property type="match status" value="1"/>
</dbReference>
<dbReference type="Pfam" id="PF02152">
    <property type="entry name" value="FolB"/>
    <property type="match status" value="1"/>
</dbReference>
<dbReference type="PANTHER" id="PTHR42844:SF1">
    <property type="entry name" value="DIHYDRONEOPTERIN ALDOLASE 1-RELATED"/>
    <property type="match status" value="1"/>
</dbReference>
<dbReference type="InterPro" id="IPR043133">
    <property type="entry name" value="GTP-CH-I_C/QueF"/>
</dbReference>
<comment type="similarity">
    <text evidence="3 6">Belongs to the DHNA family.</text>
</comment>
<feature type="domain" description="Dihydroneopterin aldolase/epimerase" evidence="7">
    <location>
        <begin position="26"/>
        <end position="139"/>
    </location>
</feature>
<dbReference type="AlphaFoldDB" id="A0A317FFW4"/>